<dbReference type="AlphaFoldDB" id="A0A058ZBV4"/>
<feature type="compositionally biased region" description="Low complexity" evidence="3">
    <location>
        <begin position="316"/>
        <end position="334"/>
    </location>
</feature>
<dbReference type="GeneID" id="20526042"/>
<evidence type="ECO:0000313" key="6">
    <source>
        <dbReference type="Proteomes" id="UP000030693"/>
    </source>
</evidence>
<dbReference type="PROSITE" id="PS51747">
    <property type="entry name" value="CYT_DCMP_DEAMINASES_2"/>
    <property type="match status" value="1"/>
</dbReference>
<name>A0A058ZBV4_FONAL</name>
<feature type="region of interest" description="Disordered" evidence="3">
    <location>
        <begin position="308"/>
        <end position="334"/>
    </location>
</feature>
<evidence type="ECO:0000259" key="4">
    <source>
        <dbReference type="PROSITE" id="PS51747"/>
    </source>
</evidence>
<dbReference type="InterPro" id="IPR002125">
    <property type="entry name" value="CMP_dCMP_dom"/>
</dbReference>
<keyword evidence="1" id="KW-0819">tRNA processing</keyword>
<evidence type="ECO:0000256" key="2">
    <source>
        <dbReference type="ARBA" id="ARBA00038160"/>
    </source>
</evidence>
<dbReference type="SUPFAM" id="SSF53927">
    <property type="entry name" value="Cytidine deaminase-like"/>
    <property type="match status" value="1"/>
</dbReference>
<dbReference type="OrthoDB" id="3180714at2759"/>
<evidence type="ECO:0000256" key="3">
    <source>
        <dbReference type="SAM" id="MobiDB-lite"/>
    </source>
</evidence>
<protein>
    <recommendedName>
        <fullName evidence="4">CMP/dCMP-type deaminase domain-containing protein</fullName>
    </recommendedName>
</protein>
<dbReference type="GO" id="GO:0052717">
    <property type="term" value="F:tRNA-specific adenosine-34 deaminase activity"/>
    <property type="evidence" value="ECO:0007669"/>
    <property type="project" value="UniProtKB-EC"/>
</dbReference>
<dbReference type="GO" id="GO:0005634">
    <property type="term" value="C:nucleus"/>
    <property type="evidence" value="ECO:0007669"/>
    <property type="project" value="TreeGrafter"/>
</dbReference>
<reference evidence="5" key="1">
    <citation type="submission" date="2013-04" db="EMBL/GenBank/DDBJ databases">
        <title>The Genome Sequence of Fonticula alba ATCC 38817.</title>
        <authorList>
            <consortium name="The Broad Institute Genomics Platform"/>
            <person name="Russ C."/>
            <person name="Cuomo C."/>
            <person name="Burger G."/>
            <person name="Gray M.W."/>
            <person name="Holland P.W.H."/>
            <person name="King N."/>
            <person name="Lang F.B.F."/>
            <person name="Roger A.J."/>
            <person name="Ruiz-Trillo I."/>
            <person name="Brown M."/>
            <person name="Walker B."/>
            <person name="Young S."/>
            <person name="Zeng Q."/>
            <person name="Gargeya S."/>
            <person name="Fitzgerald M."/>
            <person name="Haas B."/>
            <person name="Abouelleil A."/>
            <person name="Allen A.W."/>
            <person name="Alvarado L."/>
            <person name="Arachchi H.M."/>
            <person name="Berlin A.M."/>
            <person name="Chapman S.B."/>
            <person name="Gainer-Dewar J."/>
            <person name="Goldberg J."/>
            <person name="Griggs A."/>
            <person name="Gujja S."/>
            <person name="Hansen M."/>
            <person name="Howarth C."/>
            <person name="Imamovic A."/>
            <person name="Ireland A."/>
            <person name="Larimer J."/>
            <person name="McCowan C."/>
            <person name="Murphy C."/>
            <person name="Pearson M."/>
            <person name="Poon T.W."/>
            <person name="Priest M."/>
            <person name="Roberts A."/>
            <person name="Saif S."/>
            <person name="Shea T."/>
            <person name="Sisk P."/>
            <person name="Sykes S."/>
            <person name="Wortman J."/>
            <person name="Nusbaum C."/>
            <person name="Birren B."/>
        </authorList>
    </citation>
    <scope>NUCLEOTIDE SEQUENCE [LARGE SCALE GENOMIC DNA]</scope>
    <source>
        <strain evidence="5">ATCC 38817</strain>
    </source>
</reference>
<evidence type="ECO:0000313" key="5">
    <source>
        <dbReference type="EMBL" id="KCV71905.1"/>
    </source>
</evidence>
<gene>
    <name evidence="5" type="ORF">H696_01317</name>
</gene>
<feature type="compositionally biased region" description="Pro residues" evidence="3">
    <location>
        <begin position="91"/>
        <end position="101"/>
    </location>
</feature>
<dbReference type="PANTHER" id="PTHR11079:SF156">
    <property type="entry name" value="INACTIVE TRNA-SPECIFIC ADENOSINE DEAMINASE-LIKE PROTEIN 3-RELATED"/>
    <property type="match status" value="1"/>
</dbReference>
<evidence type="ECO:0000256" key="1">
    <source>
        <dbReference type="ARBA" id="ARBA00022694"/>
    </source>
</evidence>
<sequence>MQTVRGWTITRVDPEPLTRSLQTIPLWSIVAEASASSGLLRLSALQQQCFSHLRRVRRLDRSPGTSAAPPARPMTQILLCQPTDPADRAAPSPPPPPPPPQAVDVPQPDPLAETPDIVALFRQCVRAAYPPADDGHPAESPAEDALIRRHVRLVNVPRHAPVTLEQYRDWTQTWPLVFHSPRKGLVARAELDAHQAARALGLLEAIATSPDRGPVSALPDVVLSPDGSFLLEDPAGLVDLPPTNKPPGSANAAILVDPLALDGTGALVAGALDRSRAAGPHFHPLGHAVIACLDAKARRDIRLLGPRRRALGEPVSPSAPATPATSATSALDPAPAPTAALGGLQLTKSKAAAIQSSHLCNGLDLYVLDEPCIMCAMALAHSRIRKIVFIRRRPGAGALVSHHRLFELPRMNHHYEVYVATRDPPPDDVQ</sequence>
<feature type="region of interest" description="Disordered" evidence="3">
    <location>
        <begin position="83"/>
        <end position="110"/>
    </location>
</feature>
<dbReference type="RefSeq" id="XP_009493484.1">
    <property type="nucleotide sequence ID" value="XM_009495209.1"/>
</dbReference>
<accession>A0A058ZBV4</accession>
<dbReference type="STRING" id="691883.A0A058ZBV4"/>
<feature type="domain" description="CMP/dCMP-type deaminase" evidence="4">
    <location>
        <begin position="292"/>
        <end position="407"/>
    </location>
</feature>
<keyword evidence="6" id="KW-1185">Reference proteome</keyword>
<dbReference type="InterPro" id="IPR016193">
    <property type="entry name" value="Cytidine_deaminase-like"/>
</dbReference>
<dbReference type="Proteomes" id="UP000030693">
    <property type="component" value="Unassembled WGS sequence"/>
</dbReference>
<dbReference type="Gene3D" id="3.40.140.10">
    <property type="entry name" value="Cytidine Deaminase, domain 2"/>
    <property type="match status" value="1"/>
</dbReference>
<proteinExistence type="inferred from homology"/>
<organism evidence="5">
    <name type="scientific">Fonticula alba</name>
    <name type="common">Slime mold</name>
    <dbReference type="NCBI Taxonomy" id="691883"/>
    <lineage>
        <taxon>Eukaryota</taxon>
        <taxon>Rotosphaerida</taxon>
        <taxon>Fonticulaceae</taxon>
        <taxon>Fonticula</taxon>
    </lineage>
</organism>
<dbReference type="GO" id="GO:0046872">
    <property type="term" value="F:metal ion binding"/>
    <property type="evidence" value="ECO:0007669"/>
    <property type="project" value="UniProtKB-KW"/>
</dbReference>
<dbReference type="PANTHER" id="PTHR11079">
    <property type="entry name" value="CYTOSINE DEAMINASE FAMILY MEMBER"/>
    <property type="match status" value="1"/>
</dbReference>
<comment type="similarity">
    <text evidence="2">Belongs to the cytidine and deoxycytidylate deaminase family. ADAT3 subfamily.</text>
</comment>
<dbReference type="EMBL" id="KB932202">
    <property type="protein sequence ID" value="KCV71905.1"/>
    <property type="molecule type" value="Genomic_DNA"/>
</dbReference>
<dbReference type="GO" id="GO:0002100">
    <property type="term" value="P:tRNA wobble adenosine to inosine editing"/>
    <property type="evidence" value="ECO:0007669"/>
    <property type="project" value="InterPro"/>
</dbReference>
<dbReference type="GO" id="GO:0005737">
    <property type="term" value="C:cytoplasm"/>
    <property type="evidence" value="ECO:0007669"/>
    <property type="project" value="TreeGrafter"/>
</dbReference>
<dbReference type="eggNOG" id="KOG2771">
    <property type="taxonomic scope" value="Eukaryota"/>
</dbReference>